<name>A0A485P5Y4_LYNPA</name>
<dbReference type="Proteomes" id="UP000386466">
    <property type="component" value="Unassembled WGS sequence"/>
</dbReference>
<accession>A0A485P5Y4</accession>
<keyword evidence="3" id="KW-1185">Reference proteome</keyword>
<evidence type="ECO:0000256" key="1">
    <source>
        <dbReference type="SAM" id="MobiDB-lite"/>
    </source>
</evidence>
<evidence type="ECO:0000313" key="2">
    <source>
        <dbReference type="EMBL" id="VFV39603.1"/>
    </source>
</evidence>
<evidence type="ECO:0000313" key="3">
    <source>
        <dbReference type="Proteomes" id="UP000386466"/>
    </source>
</evidence>
<dbReference type="EMBL" id="CAAGRJ010027559">
    <property type="protein sequence ID" value="VFV39603.1"/>
    <property type="molecule type" value="Genomic_DNA"/>
</dbReference>
<organism evidence="2 3">
    <name type="scientific">Lynx pardinus</name>
    <name type="common">Iberian lynx</name>
    <name type="synonym">Felis pardina</name>
    <dbReference type="NCBI Taxonomy" id="191816"/>
    <lineage>
        <taxon>Eukaryota</taxon>
        <taxon>Metazoa</taxon>
        <taxon>Chordata</taxon>
        <taxon>Craniata</taxon>
        <taxon>Vertebrata</taxon>
        <taxon>Euteleostomi</taxon>
        <taxon>Mammalia</taxon>
        <taxon>Eutheria</taxon>
        <taxon>Laurasiatheria</taxon>
        <taxon>Carnivora</taxon>
        <taxon>Feliformia</taxon>
        <taxon>Felidae</taxon>
        <taxon>Felinae</taxon>
        <taxon>Lynx</taxon>
    </lineage>
</organism>
<feature type="region of interest" description="Disordered" evidence="1">
    <location>
        <begin position="1"/>
        <end position="31"/>
    </location>
</feature>
<dbReference type="AlphaFoldDB" id="A0A485P5Y4"/>
<gene>
    <name evidence="2" type="ORF">LYPA_23C003300</name>
</gene>
<proteinExistence type="predicted"/>
<sequence>MPASLPPQMKKLPPAPKSKETLTSPMGDKEQQEAIEHLDEVQNDVDLMKNTTWFLIWMIEEGEEEEEEEEEDEGKED</sequence>
<reference evidence="2 3" key="1">
    <citation type="submission" date="2019-01" db="EMBL/GenBank/DDBJ databases">
        <authorList>
            <person name="Alioto T."/>
            <person name="Alioto T."/>
        </authorList>
    </citation>
    <scope>NUCLEOTIDE SEQUENCE [LARGE SCALE GENOMIC DNA]</scope>
</reference>
<protein>
    <submittedName>
        <fullName evidence="2">Uncharacterized protein</fullName>
    </submittedName>
</protein>